<organism evidence="1 2">
    <name type="scientific">Arthrobacter gyeryongensis</name>
    <dbReference type="NCBI Taxonomy" id="1650592"/>
    <lineage>
        <taxon>Bacteria</taxon>
        <taxon>Bacillati</taxon>
        <taxon>Actinomycetota</taxon>
        <taxon>Actinomycetes</taxon>
        <taxon>Micrococcales</taxon>
        <taxon>Micrococcaceae</taxon>
        <taxon>Arthrobacter</taxon>
    </lineage>
</organism>
<evidence type="ECO:0008006" key="3">
    <source>
        <dbReference type="Google" id="ProtNLM"/>
    </source>
</evidence>
<name>A0ABP9SPI0_9MICC</name>
<reference evidence="2" key="1">
    <citation type="journal article" date="2019" name="Int. J. Syst. Evol. Microbiol.">
        <title>The Global Catalogue of Microorganisms (GCM) 10K type strain sequencing project: providing services to taxonomists for standard genome sequencing and annotation.</title>
        <authorList>
            <consortium name="The Broad Institute Genomics Platform"/>
            <consortium name="The Broad Institute Genome Sequencing Center for Infectious Disease"/>
            <person name="Wu L."/>
            <person name="Ma J."/>
        </authorList>
    </citation>
    <scope>NUCLEOTIDE SEQUENCE [LARGE SCALE GENOMIC DNA]</scope>
    <source>
        <strain evidence="2">JCM 18514</strain>
    </source>
</reference>
<sequence length="62" mass="7309">MTRPAYVTQCYGFQEFAYLVRCADHTKDRVFPGLKDALVFAQKYNNKHHHGAVPYFRDWGSR</sequence>
<protein>
    <recommendedName>
        <fullName evidence="3">Transposase</fullName>
    </recommendedName>
</protein>
<dbReference type="EMBL" id="BAABKK010000028">
    <property type="protein sequence ID" value="GAA5199135.1"/>
    <property type="molecule type" value="Genomic_DNA"/>
</dbReference>
<dbReference type="Proteomes" id="UP001500200">
    <property type="component" value="Unassembled WGS sequence"/>
</dbReference>
<proteinExistence type="predicted"/>
<evidence type="ECO:0000313" key="1">
    <source>
        <dbReference type="EMBL" id="GAA5199135.1"/>
    </source>
</evidence>
<evidence type="ECO:0000313" key="2">
    <source>
        <dbReference type="Proteomes" id="UP001500200"/>
    </source>
</evidence>
<comment type="caution">
    <text evidence="1">The sequence shown here is derived from an EMBL/GenBank/DDBJ whole genome shotgun (WGS) entry which is preliminary data.</text>
</comment>
<keyword evidence="2" id="KW-1185">Reference proteome</keyword>
<accession>A0ABP9SPI0</accession>
<dbReference type="RefSeq" id="WP_345451716.1">
    <property type="nucleotide sequence ID" value="NZ_BAABKK010000028.1"/>
</dbReference>
<gene>
    <name evidence="1" type="ORF">GCM10023346_38150</name>
</gene>